<accession>A0A940YFD5</accession>
<comment type="caution">
    <text evidence="3">The sequence shown here is derived from an EMBL/GenBank/DDBJ whole genome shotgun (WGS) entry which is preliminary data.</text>
</comment>
<proteinExistence type="predicted"/>
<protein>
    <submittedName>
        <fullName evidence="3">Pilus assembly protein</fullName>
    </submittedName>
</protein>
<organism evidence="3 4">
    <name type="scientific">Ideonella alba</name>
    <dbReference type="NCBI Taxonomy" id="2824118"/>
    <lineage>
        <taxon>Bacteria</taxon>
        <taxon>Pseudomonadati</taxon>
        <taxon>Pseudomonadota</taxon>
        <taxon>Betaproteobacteria</taxon>
        <taxon>Burkholderiales</taxon>
        <taxon>Sphaerotilaceae</taxon>
        <taxon>Ideonella</taxon>
    </lineage>
</organism>
<keyword evidence="1" id="KW-0812">Transmembrane</keyword>
<dbReference type="InterPro" id="IPR012495">
    <property type="entry name" value="TadE-like_dom"/>
</dbReference>
<sequence length="235" mass="25773">MKPAWAQRLQQGASLVEFVIVFPFAVLFMLGLIQVGFVFMAKTTLNHATFMAARVGATHNASRSAMNEALARGLSPFYQDGSHRNDHTRLALALAQAKVDSLLFSDLTVLSPSPEAFADFGVRDPVKGVTYIPNDNLAFRSQAVQPKSKMNLRDANLLKIKVVYGYEMKVPLMAGVVRRVMCGGDAGVDAWGDVSITESTFGLSHPVLCARYYQRGRLPIEAYALVEMQSPAYQP</sequence>
<gene>
    <name evidence="3" type="ORF">KAK03_22025</name>
</gene>
<dbReference type="Pfam" id="PF07811">
    <property type="entry name" value="TadE"/>
    <property type="match status" value="1"/>
</dbReference>
<evidence type="ECO:0000313" key="4">
    <source>
        <dbReference type="Proteomes" id="UP000676246"/>
    </source>
</evidence>
<dbReference type="EMBL" id="JAGQDD010000024">
    <property type="protein sequence ID" value="MBQ0933158.1"/>
    <property type="molecule type" value="Genomic_DNA"/>
</dbReference>
<evidence type="ECO:0000256" key="1">
    <source>
        <dbReference type="SAM" id="Phobius"/>
    </source>
</evidence>
<keyword evidence="1" id="KW-1133">Transmembrane helix</keyword>
<dbReference type="RefSeq" id="WP_210856826.1">
    <property type="nucleotide sequence ID" value="NZ_JAGQDD010000024.1"/>
</dbReference>
<dbReference type="AlphaFoldDB" id="A0A940YFD5"/>
<evidence type="ECO:0000259" key="2">
    <source>
        <dbReference type="Pfam" id="PF07811"/>
    </source>
</evidence>
<keyword evidence="4" id="KW-1185">Reference proteome</keyword>
<evidence type="ECO:0000313" key="3">
    <source>
        <dbReference type="EMBL" id="MBQ0933158.1"/>
    </source>
</evidence>
<reference evidence="3 4" key="1">
    <citation type="submission" date="2021-04" db="EMBL/GenBank/DDBJ databases">
        <title>The genome sequence of Ideonella sp. 3Y2.</title>
        <authorList>
            <person name="Liu Y."/>
        </authorList>
    </citation>
    <scope>NUCLEOTIDE SEQUENCE [LARGE SCALE GENOMIC DNA]</scope>
    <source>
        <strain evidence="3 4">3Y2</strain>
    </source>
</reference>
<dbReference type="Proteomes" id="UP000676246">
    <property type="component" value="Unassembled WGS sequence"/>
</dbReference>
<feature type="transmembrane region" description="Helical" evidence="1">
    <location>
        <begin position="20"/>
        <end position="41"/>
    </location>
</feature>
<name>A0A940YFD5_9BURK</name>
<feature type="domain" description="TadE-like" evidence="2">
    <location>
        <begin position="12"/>
        <end position="54"/>
    </location>
</feature>
<keyword evidence="1" id="KW-0472">Membrane</keyword>